<dbReference type="GO" id="GO:0005783">
    <property type="term" value="C:endoplasmic reticulum"/>
    <property type="evidence" value="ECO:0007669"/>
    <property type="project" value="Ensembl"/>
</dbReference>
<dbReference type="PANTHER" id="PTHR44147:SF2">
    <property type="entry name" value="DEHYDROGENASE_REDUCTASE SDR FAMILY MEMBER 1"/>
    <property type="match status" value="1"/>
</dbReference>
<dbReference type="SUPFAM" id="SSF51735">
    <property type="entry name" value="NAD(P)-binding Rossmann-fold domains"/>
    <property type="match status" value="1"/>
</dbReference>
<dbReference type="Proteomes" id="UP000594220">
    <property type="component" value="Unplaced"/>
</dbReference>
<reference evidence="1" key="2">
    <citation type="submission" date="2025-09" db="UniProtKB">
        <authorList>
            <consortium name="Ensembl"/>
        </authorList>
    </citation>
    <scope>IDENTIFICATION</scope>
</reference>
<dbReference type="Pfam" id="PF00106">
    <property type="entry name" value="adh_short"/>
    <property type="match status" value="1"/>
</dbReference>
<dbReference type="GO" id="GO:0004090">
    <property type="term" value="F:carbonyl reductase (NADPH) activity"/>
    <property type="evidence" value="ECO:0007669"/>
    <property type="project" value="Ensembl"/>
</dbReference>
<name>A0A7M4E7A9_CROPO</name>
<sequence>MAGAGQLSGRVCVVTGASRGVGKGIALQLAAAGATVYVTGRRVEALGRAAAEVSARGGRCVAVACDSSQDEQVAKLLERVRQEQDGRLDVLVSCAFSGVDAVAAQQGRPFWESPAELWDDINNVGLRGHYLCLACNGSSCGSNPEHTGVAAPPLGWGT</sequence>
<dbReference type="Gene3D" id="3.40.50.720">
    <property type="entry name" value="NAD(P)-binding Rossmann-like Domain"/>
    <property type="match status" value="1"/>
</dbReference>
<dbReference type="Ensembl" id="ENSCPRT00005006002.1">
    <property type="protein sequence ID" value="ENSCPRP00005005137.1"/>
    <property type="gene ID" value="ENSCPRG00005003677.1"/>
</dbReference>
<accession>A0A7M4E7A9</accession>
<reference evidence="1" key="1">
    <citation type="submission" date="2025-08" db="UniProtKB">
        <authorList>
            <consortium name="Ensembl"/>
        </authorList>
    </citation>
    <scope>IDENTIFICATION</scope>
</reference>
<protein>
    <submittedName>
        <fullName evidence="1">Dehydrogenase/reductase 1</fullName>
    </submittedName>
</protein>
<organism evidence="1 2">
    <name type="scientific">Crocodylus porosus</name>
    <name type="common">Saltwater crocodile</name>
    <name type="synonym">Estuarine crocodile</name>
    <dbReference type="NCBI Taxonomy" id="8502"/>
    <lineage>
        <taxon>Eukaryota</taxon>
        <taxon>Metazoa</taxon>
        <taxon>Chordata</taxon>
        <taxon>Craniata</taxon>
        <taxon>Vertebrata</taxon>
        <taxon>Euteleostomi</taxon>
        <taxon>Archelosauria</taxon>
        <taxon>Archosauria</taxon>
        <taxon>Crocodylia</taxon>
        <taxon>Longirostres</taxon>
        <taxon>Crocodylidae</taxon>
        <taxon>Crocodylus</taxon>
    </lineage>
</organism>
<proteinExistence type="predicted"/>
<evidence type="ECO:0000313" key="1">
    <source>
        <dbReference type="Ensembl" id="ENSCPRP00005005137.1"/>
    </source>
</evidence>
<dbReference type="InterPro" id="IPR036291">
    <property type="entry name" value="NAD(P)-bd_dom_sf"/>
</dbReference>
<dbReference type="GeneTree" id="ENSGT00940000157797"/>
<keyword evidence="2" id="KW-1185">Reference proteome</keyword>
<dbReference type="InterPro" id="IPR002347">
    <property type="entry name" value="SDR_fam"/>
</dbReference>
<dbReference type="OMA" id="MALELMM"/>
<evidence type="ECO:0000313" key="2">
    <source>
        <dbReference type="Proteomes" id="UP000594220"/>
    </source>
</evidence>
<dbReference type="PANTHER" id="PTHR44147">
    <property type="entry name" value="DEHYDROGENASE/REDUCTASE SDR FAMILY MEMBER 1"/>
    <property type="match status" value="1"/>
</dbReference>
<dbReference type="AlphaFoldDB" id="A0A7M4E7A9"/>
<dbReference type="PRINTS" id="PR00081">
    <property type="entry name" value="GDHRDH"/>
</dbReference>
<gene>
    <name evidence="1" type="primary">DHRS1</name>
</gene>